<dbReference type="InterPro" id="IPR016187">
    <property type="entry name" value="CTDL_fold"/>
</dbReference>
<dbReference type="SUPFAM" id="SSF56436">
    <property type="entry name" value="C-type lectin-like"/>
    <property type="match status" value="1"/>
</dbReference>
<dbReference type="Gene3D" id="3.10.100.10">
    <property type="entry name" value="Mannose-Binding Protein A, subunit A"/>
    <property type="match status" value="1"/>
</dbReference>
<keyword evidence="1" id="KW-1015">Disulfide bond</keyword>
<comment type="caution">
    <text evidence="4">The sequence shown here is derived from an EMBL/GenBank/DDBJ whole genome shotgun (WGS) entry which is preliminary data.</text>
</comment>
<keyword evidence="2" id="KW-0732">Signal</keyword>
<dbReference type="AlphaFoldDB" id="A0ABD3VPS5"/>
<dbReference type="PROSITE" id="PS00615">
    <property type="entry name" value="C_TYPE_LECTIN_1"/>
    <property type="match status" value="1"/>
</dbReference>
<sequence>MEQILTSVLRRSFLLLIIAGVSQGGCPDGYIRHDNSCYEEYNSLASWAEAQLYCEIFGANLLKVGDLSEHTFIKGLLGRMSPTAFKPGKFWIGGTNLLTNGTWMWVPGNEQISVSLWAPGEPDVNSEKRCIAIDFSQAFLWFSATCENKYNFLCEFSLNSR</sequence>
<accession>A0ABD3VPS5</accession>
<feature type="chain" id="PRO_5044743159" description="C-type lectin domain-containing protein" evidence="2">
    <location>
        <begin position="25"/>
        <end position="161"/>
    </location>
</feature>
<dbReference type="PROSITE" id="PS50041">
    <property type="entry name" value="C_TYPE_LECTIN_2"/>
    <property type="match status" value="1"/>
</dbReference>
<dbReference type="CDD" id="cd00037">
    <property type="entry name" value="CLECT"/>
    <property type="match status" value="1"/>
</dbReference>
<dbReference type="InterPro" id="IPR016186">
    <property type="entry name" value="C-type_lectin-like/link_sf"/>
</dbReference>
<evidence type="ECO:0000259" key="3">
    <source>
        <dbReference type="PROSITE" id="PS50041"/>
    </source>
</evidence>
<dbReference type="InterPro" id="IPR050111">
    <property type="entry name" value="C-type_lectin/snaclec_domain"/>
</dbReference>
<evidence type="ECO:0000313" key="4">
    <source>
        <dbReference type="EMBL" id="KAL3863043.1"/>
    </source>
</evidence>
<protein>
    <recommendedName>
        <fullName evidence="3">C-type lectin domain-containing protein</fullName>
    </recommendedName>
</protein>
<keyword evidence="5" id="KW-1185">Reference proteome</keyword>
<evidence type="ECO:0000313" key="5">
    <source>
        <dbReference type="Proteomes" id="UP001634394"/>
    </source>
</evidence>
<gene>
    <name evidence="4" type="ORF">ACJMK2_004825</name>
</gene>
<proteinExistence type="predicted"/>
<dbReference type="InterPro" id="IPR018378">
    <property type="entry name" value="C-type_lectin_CS"/>
</dbReference>
<dbReference type="PANTHER" id="PTHR22803">
    <property type="entry name" value="MANNOSE, PHOSPHOLIPASE, LECTIN RECEPTOR RELATED"/>
    <property type="match status" value="1"/>
</dbReference>
<reference evidence="4 5" key="1">
    <citation type="submission" date="2024-11" db="EMBL/GenBank/DDBJ databases">
        <title>Chromosome-level genome assembly of the freshwater bivalve Anodonta woodiana.</title>
        <authorList>
            <person name="Chen X."/>
        </authorList>
    </citation>
    <scope>NUCLEOTIDE SEQUENCE [LARGE SCALE GENOMIC DNA]</scope>
    <source>
        <strain evidence="4">MN2024</strain>
        <tissue evidence="4">Gills</tissue>
    </source>
</reference>
<evidence type="ECO:0000256" key="1">
    <source>
        <dbReference type="ARBA" id="ARBA00023157"/>
    </source>
</evidence>
<dbReference type="InterPro" id="IPR001304">
    <property type="entry name" value="C-type_lectin-like"/>
</dbReference>
<dbReference type="Proteomes" id="UP001634394">
    <property type="component" value="Unassembled WGS sequence"/>
</dbReference>
<name>A0ABD3VPS5_SINWO</name>
<organism evidence="4 5">
    <name type="scientific">Sinanodonta woodiana</name>
    <name type="common">Chinese pond mussel</name>
    <name type="synonym">Anodonta woodiana</name>
    <dbReference type="NCBI Taxonomy" id="1069815"/>
    <lineage>
        <taxon>Eukaryota</taxon>
        <taxon>Metazoa</taxon>
        <taxon>Spiralia</taxon>
        <taxon>Lophotrochozoa</taxon>
        <taxon>Mollusca</taxon>
        <taxon>Bivalvia</taxon>
        <taxon>Autobranchia</taxon>
        <taxon>Heteroconchia</taxon>
        <taxon>Palaeoheterodonta</taxon>
        <taxon>Unionida</taxon>
        <taxon>Unionoidea</taxon>
        <taxon>Unionidae</taxon>
        <taxon>Unioninae</taxon>
        <taxon>Sinanodonta</taxon>
    </lineage>
</organism>
<evidence type="ECO:0000256" key="2">
    <source>
        <dbReference type="SAM" id="SignalP"/>
    </source>
</evidence>
<feature type="signal peptide" evidence="2">
    <location>
        <begin position="1"/>
        <end position="24"/>
    </location>
</feature>
<dbReference type="EMBL" id="JBJQND010000010">
    <property type="protein sequence ID" value="KAL3863043.1"/>
    <property type="molecule type" value="Genomic_DNA"/>
</dbReference>
<dbReference type="SMART" id="SM00034">
    <property type="entry name" value="CLECT"/>
    <property type="match status" value="1"/>
</dbReference>
<feature type="domain" description="C-type lectin" evidence="3">
    <location>
        <begin position="33"/>
        <end position="155"/>
    </location>
</feature>
<dbReference type="Pfam" id="PF00059">
    <property type="entry name" value="Lectin_C"/>
    <property type="match status" value="1"/>
</dbReference>